<name>A0A2U2X5T4_9FLAO</name>
<organism evidence="1 2">
    <name type="scientific">Algibacter marinivivus</name>
    <dbReference type="NCBI Taxonomy" id="2100723"/>
    <lineage>
        <taxon>Bacteria</taxon>
        <taxon>Pseudomonadati</taxon>
        <taxon>Bacteroidota</taxon>
        <taxon>Flavobacteriia</taxon>
        <taxon>Flavobacteriales</taxon>
        <taxon>Flavobacteriaceae</taxon>
        <taxon>Algibacter</taxon>
    </lineage>
</organism>
<protein>
    <submittedName>
        <fullName evidence="1">Uncharacterized protein</fullName>
    </submittedName>
</protein>
<reference evidence="2" key="3">
    <citation type="submission" date="2018-05" db="EMBL/GenBank/DDBJ databases">
        <authorList>
            <person name="Lu D."/>
        </authorList>
    </citation>
    <scope>NUCLEOTIDE SEQUENCE [LARGE SCALE GENOMIC DNA]</scope>
    <source>
        <strain evidence="2">ZY111</strain>
    </source>
</reference>
<evidence type="ECO:0000313" key="2">
    <source>
        <dbReference type="Proteomes" id="UP000245375"/>
    </source>
</evidence>
<reference evidence="2" key="1">
    <citation type="submission" date="2018-05" db="EMBL/GenBank/DDBJ databases">
        <title>Algibacter marinivivus sp. nov., isolated from sample around a algae.</title>
        <authorList>
            <person name="Lu D."/>
        </authorList>
    </citation>
    <scope>NUCLEOTIDE SEQUENCE [LARGE SCALE GENOMIC DNA]</scope>
    <source>
        <strain evidence="2">ZY111</strain>
    </source>
</reference>
<dbReference type="OrthoDB" id="832379at2"/>
<dbReference type="EMBL" id="QFRI01000001">
    <property type="protein sequence ID" value="PWH83155.1"/>
    <property type="molecule type" value="Genomic_DNA"/>
</dbReference>
<sequence length="357" mass="40837">MKLYTNTVILIFLSTCMLLTSCRKEDMELIEAPSEEVLVANSSISNLITKVSSNDGSIDNIIDKSNCFNIKFPVDVTVNGQLISVKTKEEYKVIEYIFDDEDDDIDVLDITYPITIVSEDFTEFIINNYTELSNHSINCNGENEFDEDIECLDFEYPIVASIFNKNSEITDTDTITTDYELNHFLKNLNNDLLVSLNFPINVMLSDGTPISINNLIELENIINAHKDDCDEDDDFDYNDDDCNDCDIEALTEALTNCNGWTVDQLDRDYTNYDNVYNGYTFNFSSNGRVGVYWSSTNAYGTWVASGTKNNITVTINIPGLPLCNNEWRLHEMSEYTQKRIDFRVNDSDRLRYNNICN</sequence>
<gene>
    <name evidence="1" type="ORF">DIS18_00960</name>
</gene>
<evidence type="ECO:0000313" key="1">
    <source>
        <dbReference type="EMBL" id="PWH83155.1"/>
    </source>
</evidence>
<keyword evidence="2" id="KW-1185">Reference proteome</keyword>
<dbReference type="PROSITE" id="PS51257">
    <property type="entry name" value="PROKAR_LIPOPROTEIN"/>
    <property type="match status" value="1"/>
</dbReference>
<dbReference type="AlphaFoldDB" id="A0A2U2X5T4"/>
<proteinExistence type="predicted"/>
<comment type="caution">
    <text evidence="1">The sequence shown here is derived from an EMBL/GenBank/DDBJ whole genome shotgun (WGS) entry which is preliminary data.</text>
</comment>
<dbReference type="Proteomes" id="UP000245375">
    <property type="component" value="Unassembled WGS sequence"/>
</dbReference>
<reference evidence="1 2" key="2">
    <citation type="submission" date="2018-05" db="EMBL/GenBank/DDBJ databases">
        <title>Algibacter marinivivus sp. nov., isolated from sample around a algae.</title>
        <authorList>
            <person name="Zhong X."/>
        </authorList>
    </citation>
    <scope>NUCLEOTIDE SEQUENCE [LARGE SCALE GENOMIC DNA]</scope>
    <source>
        <strain evidence="1 2">ZY111</strain>
    </source>
</reference>
<dbReference type="RefSeq" id="WP_109351179.1">
    <property type="nucleotide sequence ID" value="NZ_QFRI01000001.1"/>
</dbReference>
<accession>A0A2U2X5T4</accession>